<dbReference type="PROSITE" id="PS50043">
    <property type="entry name" value="HTH_LUXR_2"/>
    <property type="match status" value="1"/>
</dbReference>
<protein>
    <submittedName>
        <fullName evidence="5">LuxR C-terminal-related transcriptional regulator</fullName>
    </submittedName>
</protein>
<keyword evidence="2" id="KW-0597">Phosphoprotein</keyword>
<dbReference type="RefSeq" id="WP_387993553.1">
    <property type="nucleotide sequence ID" value="NZ_JBHSGR010000030.1"/>
</dbReference>
<dbReference type="SUPFAM" id="SSF52172">
    <property type="entry name" value="CheY-like"/>
    <property type="match status" value="1"/>
</dbReference>
<evidence type="ECO:0000259" key="4">
    <source>
        <dbReference type="PROSITE" id="PS50110"/>
    </source>
</evidence>
<accession>A0ABV9LNZ3</accession>
<dbReference type="PANTHER" id="PTHR43214">
    <property type="entry name" value="TWO-COMPONENT RESPONSE REGULATOR"/>
    <property type="match status" value="1"/>
</dbReference>
<dbReference type="PROSITE" id="PS50110">
    <property type="entry name" value="RESPONSE_REGULATORY"/>
    <property type="match status" value="1"/>
</dbReference>
<dbReference type="InterPro" id="IPR011006">
    <property type="entry name" value="CheY-like_superfamily"/>
</dbReference>
<reference evidence="6" key="1">
    <citation type="journal article" date="2019" name="Int. J. Syst. Evol. Microbiol.">
        <title>The Global Catalogue of Microorganisms (GCM) 10K type strain sequencing project: providing services to taxonomists for standard genome sequencing and annotation.</title>
        <authorList>
            <consortium name="The Broad Institute Genomics Platform"/>
            <consortium name="The Broad Institute Genome Sequencing Center for Infectious Disease"/>
            <person name="Wu L."/>
            <person name="Ma J."/>
        </authorList>
    </citation>
    <scope>NUCLEOTIDE SEQUENCE [LARGE SCALE GENOMIC DNA]</scope>
    <source>
        <strain evidence="6">CCUG 62763</strain>
    </source>
</reference>
<gene>
    <name evidence="5" type="ORF">ACFO3M_20905</name>
</gene>
<keyword evidence="6" id="KW-1185">Reference proteome</keyword>
<dbReference type="SMART" id="SM00421">
    <property type="entry name" value="HTH_LUXR"/>
    <property type="match status" value="1"/>
</dbReference>
<comment type="caution">
    <text evidence="5">The sequence shown here is derived from an EMBL/GenBank/DDBJ whole genome shotgun (WGS) entry which is preliminary data.</text>
</comment>
<dbReference type="InterPro" id="IPR039420">
    <property type="entry name" value="WalR-like"/>
</dbReference>
<dbReference type="InterPro" id="IPR036388">
    <property type="entry name" value="WH-like_DNA-bd_sf"/>
</dbReference>
<dbReference type="Pfam" id="PF00196">
    <property type="entry name" value="GerE"/>
    <property type="match status" value="1"/>
</dbReference>
<feature type="modified residue" description="4-aspartylphosphate" evidence="2">
    <location>
        <position position="59"/>
    </location>
</feature>
<keyword evidence="1" id="KW-0238">DNA-binding</keyword>
<dbReference type="SUPFAM" id="SSF46894">
    <property type="entry name" value="C-terminal effector domain of the bipartite response regulators"/>
    <property type="match status" value="1"/>
</dbReference>
<name>A0ABV9LNZ3_9ACTN</name>
<organism evidence="5 6">
    <name type="scientific">Geodermatophilus arenarius</name>
    <dbReference type="NCBI Taxonomy" id="1137990"/>
    <lineage>
        <taxon>Bacteria</taxon>
        <taxon>Bacillati</taxon>
        <taxon>Actinomycetota</taxon>
        <taxon>Actinomycetes</taxon>
        <taxon>Geodermatophilales</taxon>
        <taxon>Geodermatophilaceae</taxon>
        <taxon>Geodermatophilus</taxon>
    </lineage>
</organism>
<proteinExistence type="predicted"/>
<dbReference type="PRINTS" id="PR00038">
    <property type="entry name" value="HTHLUXR"/>
</dbReference>
<dbReference type="PANTHER" id="PTHR43214:SF44">
    <property type="entry name" value="TWO-COMPONENT RESPONSE REGULATOR"/>
    <property type="match status" value="1"/>
</dbReference>
<dbReference type="InterPro" id="IPR000792">
    <property type="entry name" value="Tscrpt_reg_LuxR_C"/>
</dbReference>
<dbReference type="Pfam" id="PF00072">
    <property type="entry name" value="Response_reg"/>
    <property type="match status" value="1"/>
</dbReference>
<evidence type="ECO:0000313" key="5">
    <source>
        <dbReference type="EMBL" id="MFC4695874.1"/>
    </source>
</evidence>
<dbReference type="Proteomes" id="UP001596025">
    <property type="component" value="Unassembled WGS sequence"/>
</dbReference>
<feature type="domain" description="Response regulatory" evidence="4">
    <location>
        <begin position="8"/>
        <end position="128"/>
    </location>
</feature>
<dbReference type="SMART" id="SM00448">
    <property type="entry name" value="REC"/>
    <property type="match status" value="1"/>
</dbReference>
<sequence length="230" mass="23397">MTGVPEGPVLLVDDHALFAAAVRVGLRAAGIPAERVHPTTAAAVVAACAAAAPATVLLDLRLGTDPDGLPIDGLDLVAPVTAGGCRVVVVTGEVGDATWGAALERGAVTVVAKDTDLDDLVAVVTAVRAGERVLGEGRRQDLLAAARRARAEETARLAPFRSLTPREDEVLRALAAGTPAAAIATAAHVSEATVRTQIRAVLAKLAVSSQLQAVALARRAGWLDAPLSSR</sequence>
<evidence type="ECO:0000256" key="1">
    <source>
        <dbReference type="ARBA" id="ARBA00023125"/>
    </source>
</evidence>
<dbReference type="Gene3D" id="1.10.10.10">
    <property type="entry name" value="Winged helix-like DNA-binding domain superfamily/Winged helix DNA-binding domain"/>
    <property type="match status" value="1"/>
</dbReference>
<feature type="domain" description="HTH luxR-type" evidence="3">
    <location>
        <begin position="156"/>
        <end position="221"/>
    </location>
</feature>
<dbReference type="Gene3D" id="3.40.50.2300">
    <property type="match status" value="1"/>
</dbReference>
<evidence type="ECO:0000256" key="2">
    <source>
        <dbReference type="PROSITE-ProRule" id="PRU00169"/>
    </source>
</evidence>
<evidence type="ECO:0000313" key="6">
    <source>
        <dbReference type="Proteomes" id="UP001596025"/>
    </source>
</evidence>
<dbReference type="InterPro" id="IPR001789">
    <property type="entry name" value="Sig_transdc_resp-reg_receiver"/>
</dbReference>
<dbReference type="EMBL" id="JBHSGR010000030">
    <property type="protein sequence ID" value="MFC4695874.1"/>
    <property type="molecule type" value="Genomic_DNA"/>
</dbReference>
<dbReference type="InterPro" id="IPR016032">
    <property type="entry name" value="Sig_transdc_resp-reg_C-effctor"/>
</dbReference>
<evidence type="ECO:0000259" key="3">
    <source>
        <dbReference type="PROSITE" id="PS50043"/>
    </source>
</evidence>